<proteinExistence type="predicted"/>
<dbReference type="eggNOG" id="KOG1886">
    <property type="taxonomic scope" value="Eukaryota"/>
</dbReference>
<dbReference type="GO" id="GO:0000976">
    <property type="term" value="F:transcription cis-regulatory region binding"/>
    <property type="evidence" value="ECO:0007669"/>
    <property type="project" value="TreeGrafter"/>
</dbReference>
<name>A0A1I7RS03_BURXY</name>
<dbReference type="GO" id="GO:0045892">
    <property type="term" value="P:negative regulation of DNA-templated transcription"/>
    <property type="evidence" value="ECO:0007669"/>
    <property type="project" value="TreeGrafter"/>
</dbReference>
<gene>
    <name evidence="1" type="ORF">BXYJ_LOCUS11935</name>
</gene>
<evidence type="ECO:0000313" key="2">
    <source>
        <dbReference type="EMBL" id="CAG9123347.1"/>
    </source>
</evidence>
<dbReference type="InterPro" id="IPR043151">
    <property type="entry name" value="BAH_sf"/>
</dbReference>
<accession>A0A1I7RS03</accession>
<dbReference type="AlphaFoldDB" id="A0A1I7RS03"/>
<dbReference type="GO" id="GO:0003682">
    <property type="term" value="F:chromatin binding"/>
    <property type="evidence" value="ECO:0007669"/>
    <property type="project" value="TreeGrafter"/>
</dbReference>
<dbReference type="WBParaSite" id="BXY_0350500.1">
    <property type="protein sequence ID" value="BXY_0350500.1"/>
    <property type="gene ID" value="BXY_0350500"/>
</dbReference>
<dbReference type="EMBL" id="CAJFDI010000005">
    <property type="protein sequence ID" value="CAD5231839.1"/>
    <property type="molecule type" value="Genomic_DNA"/>
</dbReference>
<reference evidence="2" key="2">
    <citation type="submission" date="2020-08" db="EMBL/GenBank/DDBJ databases">
        <authorList>
            <person name="Kikuchi T."/>
        </authorList>
    </citation>
    <scope>NUCLEOTIDE SEQUENCE</scope>
    <source>
        <strain evidence="1">Ka4C1</strain>
    </source>
</reference>
<dbReference type="EMBL" id="CAJFCV020000005">
    <property type="protein sequence ID" value="CAG9123347.1"/>
    <property type="molecule type" value="Genomic_DNA"/>
</dbReference>
<dbReference type="GO" id="GO:0031507">
    <property type="term" value="P:heterochromatin formation"/>
    <property type="evidence" value="ECO:0007669"/>
    <property type="project" value="TreeGrafter"/>
</dbReference>
<keyword evidence="4" id="KW-1185">Reference proteome</keyword>
<evidence type="ECO:0000313" key="1">
    <source>
        <dbReference type="EMBL" id="CAD5231839.1"/>
    </source>
</evidence>
<dbReference type="Proteomes" id="UP000659654">
    <property type="component" value="Unassembled WGS sequence"/>
</dbReference>
<dbReference type="OrthoDB" id="1922186at2759"/>
<dbReference type="Proteomes" id="UP000095284">
    <property type="component" value="Unplaced"/>
</dbReference>
<evidence type="ECO:0000313" key="4">
    <source>
        <dbReference type="Proteomes" id="UP000659654"/>
    </source>
</evidence>
<organism evidence="3 5">
    <name type="scientific">Bursaphelenchus xylophilus</name>
    <name type="common">Pinewood nematode worm</name>
    <name type="synonym">Aphelenchoides xylophilus</name>
    <dbReference type="NCBI Taxonomy" id="6326"/>
    <lineage>
        <taxon>Eukaryota</taxon>
        <taxon>Metazoa</taxon>
        <taxon>Ecdysozoa</taxon>
        <taxon>Nematoda</taxon>
        <taxon>Chromadorea</taxon>
        <taxon>Rhabditida</taxon>
        <taxon>Tylenchina</taxon>
        <taxon>Tylenchomorpha</taxon>
        <taxon>Aphelenchoidea</taxon>
        <taxon>Aphelenchoididae</taxon>
        <taxon>Bursaphelenchus</taxon>
    </lineage>
</organism>
<dbReference type="Proteomes" id="UP000582659">
    <property type="component" value="Unassembled WGS sequence"/>
</dbReference>
<evidence type="ECO:0000313" key="5">
    <source>
        <dbReference type="WBParaSite" id="BXY_0350500.1"/>
    </source>
</evidence>
<dbReference type="PANTHER" id="PTHR46576">
    <property type="entry name" value="BROMO ADJACENT HOMOLOGY DOMAIN-CONTAINING 1 PROTEIN"/>
    <property type="match status" value="1"/>
</dbReference>
<sequence length="591" mass="67728">MANSTGQFNQLGNQLIFKLPTNLVNVNPMILIPQQPIYMPCNLSYFPQNLFMQIQQNNFMPMVQPQIQPPMFNLTQSKLQNEIITLPINDLATPIPQLPIEHFEDSDLTPPILEREHPIFDDQLPLLPDTSELLDTELEPPKLEPVNYLEPISLKPGTSQPSNIPVVLEPVLDTPLLKPQPLESEIFPSRLLPQAYCPEKSDDFAEILKPESDQAVLMEIRMDNQENAPELSREDSLMEMPILEDASNTSSSRDFNEMSLEKDVALSPSTVELDADASSSTITSEFTEIPTLCDVTKENKEIEMSNITTVEKLNESSSSGVSSADSSLWNDSATSTGMMPEVKPLTSVHNIAENVSQRRQRNGVSKKKGRATQIRKRRQIPSFSSNWRPLDEGYLCDLRLPTELQSKKRICYTAIRHMKERDEVIRIRDCVRVCSSEGLENIGKIFRLFFDEDSGNICAEVMWYYTQSQIPEDISVMENELLASKHIDVINVDSIEEHAFVLSYSEYCRFIAETRIDEMPPSRRPLESREIWPRGEEEYQRRIRLPHEDTPMDLIYFCRNVYSLKTRKLCFSILSRRSSLKTNRRLSKGHR</sequence>
<protein>
    <submittedName>
        <fullName evidence="1">(pine wood nematode) hypothetical protein</fullName>
    </submittedName>
</protein>
<dbReference type="PANTHER" id="PTHR46576:SF1">
    <property type="entry name" value="BROMO ADJACENT HOMOLOGY DOMAIN-CONTAINING 1 PROTEIN"/>
    <property type="match status" value="1"/>
</dbReference>
<dbReference type="InterPro" id="IPR053032">
    <property type="entry name" value="BAH_domain-containing"/>
</dbReference>
<evidence type="ECO:0000313" key="3">
    <source>
        <dbReference type="Proteomes" id="UP000095284"/>
    </source>
</evidence>
<reference evidence="5" key="1">
    <citation type="submission" date="2016-11" db="UniProtKB">
        <authorList>
            <consortium name="WormBaseParasite"/>
        </authorList>
    </citation>
    <scope>IDENTIFICATION</scope>
</reference>
<dbReference type="GO" id="GO:0005677">
    <property type="term" value="C:chromatin silencing complex"/>
    <property type="evidence" value="ECO:0007669"/>
    <property type="project" value="TreeGrafter"/>
</dbReference>
<dbReference type="Gene3D" id="2.30.30.490">
    <property type="match status" value="1"/>
</dbReference>